<evidence type="ECO:0000313" key="1">
    <source>
        <dbReference type="EMBL" id="SFC15761.1"/>
    </source>
</evidence>
<dbReference type="STRING" id="517719.SAMN05421762_0020"/>
<accession>A0A1I1GW35</accession>
<evidence type="ECO:0008006" key="3">
    <source>
        <dbReference type="Google" id="ProtNLM"/>
    </source>
</evidence>
<organism evidence="1 2">
    <name type="scientific">Pseudooceanicola nitratireducens</name>
    <dbReference type="NCBI Taxonomy" id="517719"/>
    <lineage>
        <taxon>Bacteria</taxon>
        <taxon>Pseudomonadati</taxon>
        <taxon>Pseudomonadota</taxon>
        <taxon>Alphaproteobacteria</taxon>
        <taxon>Rhodobacterales</taxon>
        <taxon>Paracoccaceae</taxon>
        <taxon>Pseudooceanicola</taxon>
    </lineage>
</organism>
<dbReference type="Proteomes" id="UP000231644">
    <property type="component" value="Unassembled WGS sequence"/>
</dbReference>
<dbReference type="AlphaFoldDB" id="A0A1I1GW35"/>
<reference evidence="1 2" key="1">
    <citation type="submission" date="2016-10" db="EMBL/GenBank/DDBJ databases">
        <authorList>
            <person name="de Groot N.N."/>
        </authorList>
    </citation>
    <scope>NUCLEOTIDE SEQUENCE [LARGE SCALE GENOMIC DNA]</scope>
    <source>
        <strain evidence="1 2">DSM 29619</strain>
    </source>
</reference>
<name>A0A1I1GW35_9RHOB</name>
<sequence>MQTTQIQNVTYNPASRAFEARVSITEDGEIFTYPCALRAPMDMDSTLAARRLVELALRRHARDARPTVSRRPENVFAAHIPDEVAHATDALWQRMLGHAA</sequence>
<protein>
    <recommendedName>
        <fullName evidence="3">Orotidine 5'-phosphate decarboxylase</fullName>
    </recommendedName>
</protein>
<dbReference type="OrthoDB" id="7864340at2"/>
<keyword evidence="2" id="KW-1185">Reference proteome</keyword>
<dbReference type="EMBL" id="FOLX01000001">
    <property type="protein sequence ID" value="SFC15761.1"/>
    <property type="molecule type" value="Genomic_DNA"/>
</dbReference>
<proteinExistence type="predicted"/>
<gene>
    <name evidence="1" type="ORF">SAMN05421762_0020</name>
</gene>
<dbReference type="RefSeq" id="WP_093448586.1">
    <property type="nucleotide sequence ID" value="NZ_BAABWI010000001.1"/>
</dbReference>
<evidence type="ECO:0000313" key="2">
    <source>
        <dbReference type="Proteomes" id="UP000231644"/>
    </source>
</evidence>